<keyword evidence="6" id="KW-0238">DNA-binding</keyword>
<keyword evidence="5" id="KW-0190">Covalent protein-DNA linkage</keyword>
<dbReference type="GO" id="GO:0016829">
    <property type="term" value="F:lyase activity"/>
    <property type="evidence" value="ECO:0007669"/>
    <property type="project" value="UniProtKB-KW"/>
</dbReference>
<evidence type="ECO:0000313" key="9">
    <source>
        <dbReference type="EMBL" id="QBD79638.1"/>
    </source>
</evidence>
<dbReference type="Proteomes" id="UP000290365">
    <property type="component" value="Chromosome"/>
</dbReference>
<evidence type="ECO:0000256" key="3">
    <source>
        <dbReference type="ARBA" id="ARBA00022763"/>
    </source>
</evidence>
<dbReference type="PANTHER" id="PTHR13604">
    <property type="entry name" value="DC12-RELATED"/>
    <property type="match status" value="1"/>
</dbReference>
<evidence type="ECO:0000256" key="2">
    <source>
        <dbReference type="ARBA" id="ARBA00022670"/>
    </source>
</evidence>
<keyword evidence="10" id="KW-1185">Reference proteome</keyword>
<evidence type="ECO:0000256" key="7">
    <source>
        <dbReference type="ARBA" id="ARBA00023239"/>
    </source>
</evidence>
<dbReference type="InterPro" id="IPR036590">
    <property type="entry name" value="SRAP-like"/>
</dbReference>
<dbReference type="SUPFAM" id="SSF143081">
    <property type="entry name" value="BB1717-like"/>
    <property type="match status" value="1"/>
</dbReference>
<keyword evidence="3" id="KW-0227">DNA damage</keyword>
<evidence type="ECO:0000256" key="1">
    <source>
        <dbReference type="ARBA" id="ARBA00008136"/>
    </source>
</evidence>
<accession>A0A4P6JVE2</accession>
<dbReference type="Pfam" id="PF02586">
    <property type="entry name" value="SRAP"/>
    <property type="match status" value="1"/>
</dbReference>
<dbReference type="OrthoDB" id="9782620at2"/>
<gene>
    <name evidence="9" type="ORF">EPA93_28145</name>
</gene>
<dbReference type="GO" id="GO:0008233">
    <property type="term" value="F:peptidase activity"/>
    <property type="evidence" value="ECO:0007669"/>
    <property type="project" value="UniProtKB-KW"/>
</dbReference>
<name>A0A4P6JVE2_KTERU</name>
<dbReference type="PANTHER" id="PTHR13604:SF0">
    <property type="entry name" value="ABASIC SITE PROCESSING PROTEIN HMCES"/>
    <property type="match status" value="1"/>
</dbReference>
<dbReference type="GO" id="GO:0006508">
    <property type="term" value="P:proteolysis"/>
    <property type="evidence" value="ECO:0007669"/>
    <property type="project" value="UniProtKB-KW"/>
</dbReference>
<evidence type="ECO:0000256" key="8">
    <source>
        <dbReference type="RuleBase" id="RU364100"/>
    </source>
</evidence>
<proteinExistence type="inferred from homology"/>
<keyword evidence="4 8" id="KW-0378">Hydrolase</keyword>
<protein>
    <recommendedName>
        <fullName evidence="8">Abasic site processing protein</fullName>
        <ecNumber evidence="8">3.4.-.-</ecNumber>
    </recommendedName>
</protein>
<organism evidence="9 10">
    <name type="scientific">Ktedonosporobacter rubrisoli</name>
    <dbReference type="NCBI Taxonomy" id="2509675"/>
    <lineage>
        <taxon>Bacteria</taxon>
        <taxon>Bacillati</taxon>
        <taxon>Chloroflexota</taxon>
        <taxon>Ktedonobacteria</taxon>
        <taxon>Ktedonobacterales</taxon>
        <taxon>Ktedonosporobacteraceae</taxon>
        <taxon>Ktedonosporobacter</taxon>
    </lineage>
</organism>
<evidence type="ECO:0000256" key="4">
    <source>
        <dbReference type="ARBA" id="ARBA00022801"/>
    </source>
</evidence>
<evidence type="ECO:0000256" key="5">
    <source>
        <dbReference type="ARBA" id="ARBA00023124"/>
    </source>
</evidence>
<dbReference type="RefSeq" id="WP_129890704.1">
    <property type="nucleotide sequence ID" value="NZ_CP035758.1"/>
</dbReference>
<dbReference type="Gene3D" id="3.90.1680.10">
    <property type="entry name" value="SOS response associated peptidase-like"/>
    <property type="match status" value="1"/>
</dbReference>
<dbReference type="KEGG" id="kbs:EPA93_28145"/>
<dbReference type="EMBL" id="CP035758">
    <property type="protein sequence ID" value="QBD79638.1"/>
    <property type="molecule type" value="Genomic_DNA"/>
</dbReference>
<dbReference type="InterPro" id="IPR003738">
    <property type="entry name" value="SRAP"/>
</dbReference>
<dbReference type="GO" id="GO:0003697">
    <property type="term" value="F:single-stranded DNA binding"/>
    <property type="evidence" value="ECO:0007669"/>
    <property type="project" value="InterPro"/>
</dbReference>
<reference evidence="9 10" key="1">
    <citation type="submission" date="2019-01" db="EMBL/GenBank/DDBJ databases">
        <title>Ktedonosporobacter rubrisoli SCAWS-G2.</title>
        <authorList>
            <person name="Huang Y."/>
            <person name="Yan B."/>
        </authorList>
    </citation>
    <scope>NUCLEOTIDE SEQUENCE [LARGE SCALE GENOMIC DNA]</scope>
    <source>
        <strain evidence="9 10">SCAWS-G2</strain>
    </source>
</reference>
<evidence type="ECO:0000256" key="6">
    <source>
        <dbReference type="ARBA" id="ARBA00023125"/>
    </source>
</evidence>
<comment type="similarity">
    <text evidence="1 8">Belongs to the SOS response-associated peptidase family.</text>
</comment>
<dbReference type="GO" id="GO:0106300">
    <property type="term" value="P:protein-DNA covalent cross-linking repair"/>
    <property type="evidence" value="ECO:0007669"/>
    <property type="project" value="InterPro"/>
</dbReference>
<sequence>MCGRFTLTTDINAIAKAFNVAPSLQTQPRYNVAPTQNIVSVLRDGDTHLDWLRWGLIPSWAKDESIGSRMINARAETLAEKPSFKRLLRGRRCLVVADGFYEWKQEGKTKTPMYITMKDKELFAFAGLWDVWKSPDNEIVRSCTIITTEPNELMSTIHNRMPAILTGEAQQDWLNTDEHDEPFLLNLLKPFSTDAMEARPVSRQVNNPRYDSAELIA</sequence>
<keyword evidence="2 8" id="KW-0645">Protease</keyword>
<keyword evidence="7" id="KW-0456">Lyase</keyword>
<dbReference type="AlphaFoldDB" id="A0A4P6JVE2"/>
<evidence type="ECO:0000313" key="10">
    <source>
        <dbReference type="Proteomes" id="UP000290365"/>
    </source>
</evidence>
<dbReference type="EC" id="3.4.-.-" evidence="8"/>